<feature type="region of interest" description="Disordered" evidence="7">
    <location>
        <begin position="530"/>
        <end position="551"/>
    </location>
</feature>
<feature type="domain" description="RNA polymerase beta subunit protrusion" evidence="9">
    <location>
        <begin position="27"/>
        <end position="473"/>
    </location>
</feature>
<keyword evidence="2 11" id="KW-0240">DNA-directed RNA polymerase</keyword>
<accession>A0A096DAK8</accession>
<reference evidence="11 12" key="1">
    <citation type="submission" date="2011-08" db="EMBL/GenBank/DDBJ databases">
        <title>The Genome Sequence of Clostridium orbiscindens 1_3_50AFAA.</title>
        <authorList>
            <consortium name="The Broad Institute Genome Sequencing Platform"/>
            <person name="Earl A."/>
            <person name="Ward D."/>
            <person name="Feldgarden M."/>
            <person name="Gevers D."/>
            <person name="Daigneault M."/>
            <person name="Strauss J."/>
            <person name="Allen-Vercoe E."/>
            <person name="Young S.K."/>
            <person name="Zeng Q."/>
            <person name="Gargeya S."/>
            <person name="Fitzgerald M."/>
            <person name="Haas B."/>
            <person name="Abouelleil A."/>
            <person name="Alvarado L."/>
            <person name="Arachchi H.M."/>
            <person name="Berlin A."/>
            <person name="Brown A."/>
            <person name="Chapman S.B."/>
            <person name="Chen Z."/>
            <person name="Dunbar C."/>
            <person name="Freedman E."/>
            <person name="Gearin G."/>
            <person name="Gellesch M."/>
            <person name="Goldberg J."/>
            <person name="Griggs A."/>
            <person name="Gujja S."/>
            <person name="Heiman D."/>
            <person name="Howarth C."/>
            <person name="Larson L."/>
            <person name="Lui A."/>
            <person name="MacDonald P.J.P."/>
            <person name="Montmayeur A."/>
            <person name="Murphy C."/>
            <person name="Neiman D."/>
            <person name="Pearson M."/>
            <person name="Priest M."/>
            <person name="Roberts A."/>
            <person name="Saif S."/>
            <person name="Shea T."/>
            <person name="Shenoy N."/>
            <person name="Sisk P."/>
            <person name="Stolte C."/>
            <person name="Sykes S."/>
            <person name="Wortman J."/>
            <person name="Nusbaum C."/>
            <person name="Birren B."/>
        </authorList>
    </citation>
    <scope>NUCLEOTIDE SEQUENCE [LARGE SCALE GENOMIC DNA]</scope>
    <source>
        <strain evidence="11 12">1_3_50AFAA</strain>
    </source>
</reference>
<dbReference type="InterPro" id="IPR015712">
    <property type="entry name" value="DNA-dir_RNA_pol_su2"/>
</dbReference>
<keyword evidence="5" id="KW-0804">Transcription</keyword>
<evidence type="ECO:0000256" key="7">
    <source>
        <dbReference type="SAM" id="MobiDB-lite"/>
    </source>
</evidence>
<comment type="caution">
    <text evidence="11">The sequence shown here is derived from an EMBL/GenBank/DDBJ whole genome shotgun (WGS) entry which is preliminary data.</text>
</comment>
<dbReference type="GO" id="GO:0000428">
    <property type="term" value="C:DNA-directed RNA polymerase complex"/>
    <property type="evidence" value="ECO:0007669"/>
    <property type="project" value="UniProtKB-KW"/>
</dbReference>
<dbReference type="Gene3D" id="3.90.1100.10">
    <property type="match status" value="2"/>
</dbReference>
<dbReference type="InterPro" id="IPR037034">
    <property type="entry name" value="RNA_pol_Rpb2_2_sf"/>
</dbReference>
<dbReference type="Gene3D" id="3.90.1110.10">
    <property type="entry name" value="RNA polymerase Rpb2, domain 2"/>
    <property type="match status" value="2"/>
</dbReference>
<feature type="compositionally biased region" description="Basic and acidic residues" evidence="7">
    <location>
        <begin position="534"/>
        <end position="546"/>
    </location>
</feature>
<evidence type="ECO:0000259" key="9">
    <source>
        <dbReference type="Pfam" id="PF04563"/>
    </source>
</evidence>
<feature type="domain" description="RNA polymerase Rpb2" evidence="8">
    <location>
        <begin position="139"/>
        <end position="280"/>
    </location>
</feature>
<name>A0A096DAK8_FLAPL</name>
<dbReference type="AlphaFoldDB" id="A0A096DAK8"/>
<dbReference type="Pfam" id="PF04565">
    <property type="entry name" value="RNA_pol_Rpb2_3"/>
    <property type="match status" value="1"/>
</dbReference>
<dbReference type="HOGENOM" id="CLU_548257_0_0_9"/>
<evidence type="ECO:0000256" key="1">
    <source>
        <dbReference type="ARBA" id="ARBA00012418"/>
    </source>
</evidence>
<organism evidence="11 12">
    <name type="scientific">Flavonifractor plautii 1_3_50AFAA</name>
    <dbReference type="NCBI Taxonomy" id="742738"/>
    <lineage>
        <taxon>Bacteria</taxon>
        <taxon>Bacillati</taxon>
        <taxon>Bacillota</taxon>
        <taxon>Clostridia</taxon>
        <taxon>Eubacteriales</taxon>
        <taxon>Oscillospiraceae</taxon>
        <taxon>Flavonifractor</taxon>
    </lineage>
</organism>
<evidence type="ECO:0000259" key="8">
    <source>
        <dbReference type="Pfam" id="PF04561"/>
    </source>
</evidence>
<evidence type="ECO:0000256" key="2">
    <source>
        <dbReference type="ARBA" id="ARBA00022478"/>
    </source>
</evidence>
<proteinExistence type="inferred from homology"/>
<dbReference type="Pfam" id="PF04561">
    <property type="entry name" value="RNA_pol_Rpb2_2"/>
    <property type="match status" value="2"/>
</dbReference>
<dbReference type="eggNOG" id="COG0085">
    <property type="taxonomic scope" value="Bacteria"/>
</dbReference>
<keyword evidence="12" id="KW-1185">Reference proteome</keyword>
<dbReference type="InterPro" id="IPR007645">
    <property type="entry name" value="RNA_pol_Rpb2_3"/>
</dbReference>
<dbReference type="GO" id="GO:0003899">
    <property type="term" value="F:DNA-directed RNA polymerase activity"/>
    <property type="evidence" value="ECO:0007669"/>
    <property type="project" value="UniProtKB-EC"/>
</dbReference>
<dbReference type="Pfam" id="PF04563">
    <property type="entry name" value="RNA_pol_Rpb2_1"/>
    <property type="match status" value="1"/>
</dbReference>
<keyword evidence="4" id="KW-0548">Nucleotidyltransferase</keyword>
<dbReference type="InterPro" id="IPR007644">
    <property type="entry name" value="RNA_pol_bsu_protrusion"/>
</dbReference>
<dbReference type="EMBL" id="ADLO01000084">
    <property type="protein sequence ID" value="KGF54564.1"/>
    <property type="molecule type" value="Genomic_DNA"/>
</dbReference>
<comment type="similarity">
    <text evidence="6">Belongs to the RNA polymerase beta chain family.</text>
</comment>
<dbReference type="Proteomes" id="UP000029585">
    <property type="component" value="Unassembled WGS sequence"/>
</dbReference>
<dbReference type="InterPro" id="IPR007642">
    <property type="entry name" value="RNA_pol_Rpb2_2"/>
</dbReference>
<evidence type="ECO:0000256" key="6">
    <source>
        <dbReference type="RuleBase" id="RU000434"/>
    </source>
</evidence>
<dbReference type="PANTHER" id="PTHR20856">
    <property type="entry name" value="DNA-DIRECTED RNA POLYMERASE I SUBUNIT 2"/>
    <property type="match status" value="1"/>
</dbReference>
<feature type="domain" description="RNA polymerase Rpb2" evidence="10">
    <location>
        <begin position="487"/>
        <end position="534"/>
    </location>
</feature>
<gene>
    <name evidence="11" type="ORF">HMPREF9460_02723</name>
</gene>
<dbReference type="EC" id="2.7.7.6" evidence="1"/>
<evidence type="ECO:0000313" key="12">
    <source>
        <dbReference type="Proteomes" id="UP000029585"/>
    </source>
</evidence>
<dbReference type="GO" id="GO:0006351">
    <property type="term" value="P:DNA-templated transcription"/>
    <property type="evidence" value="ECO:0007669"/>
    <property type="project" value="InterPro"/>
</dbReference>
<evidence type="ECO:0000313" key="11">
    <source>
        <dbReference type="EMBL" id="KGF54564.1"/>
    </source>
</evidence>
<keyword evidence="3" id="KW-0808">Transferase</keyword>
<dbReference type="SUPFAM" id="SSF64484">
    <property type="entry name" value="beta and beta-prime subunits of DNA dependent RNA-polymerase"/>
    <property type="match status" value="1"/>
</dbReference>
<evidence type="ECO:0000259" key="10">
    <source>
        <dbReference type="Pfam" id="PF04565"/>
    </source>
</evidence>
<sequence length="569" mass="64839">MVKDVYYGKTLRKSFARHEEILDMPNLLEVQKNSYQWFLDTGLREVFKDVASITDYAGNLELSFIDYSMDEPPKYSVEECKARDATYAAPIKVRVRLRNKETEEIKEQEIFMGDFPLMTKAGTFVINGAERVIVSQIVRSPGIYYSHTEDKAGGITYATTVIPYRGAWLEYETDLNDAFYVRIDKNRKLPITCLIRAVGPKTDPEILELFGEDPRIVATLEKDACKTYEDALLEIYRKLRPGEPPTVDSAESLLNALFFDPRRYDLSAVGRYKFNKKLSIWTRLVNQTLAAPVADPMTGEIIAEPGEVLTRERAHELDDKGVNEVVLELDGVQIKVFSNHMVDMSKFVDFDPEECGVSEKVRFTVLQELLQNYTGEELKEAVKERIDDLIPKHIIVDDIMASINYLNCLAHGVGSADDIDHLGNRRLRCVGELLQNQFRIGFSRMERVIRERMTIQDLDIVTPQSLINIRPVTAAIKEFFGSSPLSQFMDQTNPLAELTHKRRMSALGPGGLSRDRASFDVRDVHYSHYGRLSPHRDSRRSQHRPDLLSGLLCPHQPLRLHRGPLPQGG</sequence>
<evidence type="ECO:0000256" key="3">
    <source>
        <dbReference type="ARBA" id="ARBA00022679"/>
    </source>
</evidence>
<dbReference type="PATRIC" id="fig|742738.3.peg.2799"/>
<protein>
    <recommendedName>
        <fullName evidence="1">DNA-directed RNA polymerase</fullName>
        <ecNumber evidence="1">2.7.7.6</ecNumber>
    </recommendedName>
</protein>
<evidence type="ECO:0000256" key="5">
    <source>
        <dbReference type="ARBA" id="ARBA00023163"/>
    </source>
</evidence>
<dbReference type="GO" id="GO:0003677">
    <property type="term" value="F:DNA binding"/>
    <property type="evidence" value="ECO:0007669"/>
    <property type="project" value="InterPro"/>
</dbReference>
<evidence type="ECO:0000256" key="4">
    <source>
        <dbReference type="ARBA" id="ARBA00022695"/>
    </source>
</evidence>
<feature type="domain" description="RNA polymerase Rpb2" evidence="8">
    <location>
        <begin position="355"/>
        <end position="428"/>
    </location>
</feature>
<dbReference type="GO" id="GO:0032549">
    <property type="term" value="F:ribonucleoside binding"/>
    <property type="evidence" value="ECO:0007669"/>
    <property type="project" value="InterPro"/>
</dbReference>